<reference evidence="1 2" key="1">
    <citation type="journal article" date="2016" name="Front. Microbiol.">
        <title>Fuerstia marisgermanicae gen. nov., sp. nov., an Unusual Member of the Phylum Planctomycetes from the German Wadden Sea.</title>
        <authorList>
            <person name="Kohn T."/>
            <person name="Heuer A."/>
            <person name="Jogler M."/>
            <person name="Vollmers J."/>
            <person name="Boedeker C."/>
            <person name="Bunk B."/>
            <person name="Rast P."/>
            <person name="Borchert D."/>
            <person name="Glockner I."/>
            <person name="Freese H.M."/>
            <person name="Klenk H.P."/>
            <person name="Overmann J."/>
            <person name="Kaster A.K."/>
            <person name="Rohde M."/>
            <person name="Wiegand S."/>
            <person name="Jogler C."/>
        </authorList>
    </citation>
    <scope>NUCLEOTIDE SEQUENCE [LARGE SCALE GENOMIC DNA]</scope>
    <source>
        <strain evidence="1 2">NH11</strain>
    </source>
</reference>
<accession>A0A1P8WQ19</accession>
<dbReference type="KEGG" id="fmr:Fuma_05820"/>
<dbReference type="Proteomes" id="UP000187735">
    <property type="component" value="Chromosome"/>
</dbReference>
<proteinExistence type="predicted"/>
<protein>
    <submittedName>
        <fullName evidence="1">Neutral/alkaline non-lysosomal ceramidase</fullName>
    </submittedName>
</protein>
<dbReference type="STRING" id="1891926.Fuma_05820"/>
<dbReference type="AlphaFoldDB" id="A0A1P8WQ19"/>
<name>A0A1P8WQ19_9PLAN</name>
<dbReference type="EMBL" id="CP017641">
    <property type="protein sequence ID" value="APZ96152.1"/>
    <property type="molecule type" value="Genomic_DNA"/>
</dbReference>
<organism evidence="1 2">
    <name type="scientific">Fuerstiella marisgermanici</name>
    <dbReference type="NCBI Taxonomy" id="1891926"/>
    <lineage>
        <taxon>Bacteria</taxon>
        <taxon>Pseudomonadati</taxon>
        <taxon>Planctomycetota</taxon>
        <taxon>Planctomycetia</taxon>
        <taxon>Planctomycetales</taxon>
        <taxon>Planctomycetaceae</taxon>
        <taxon>Fuerstiella</taxon>
    </lineage>
</organism>
<dbReference type="OrthoDB" id="233892at2"/>
<sequence length="434" mass="47638">MNEPAFRIGTFSADVTVPLDHRCMGVLPTKTKFVKDPLEARGFVLLGAEKPIVVVAVDWCEIRNGAYDQWREAVASAAGTSRERVLVTSLHQHDAPVVDAGAAKLLRDVGLPNELYDEAFHAEVLQRVSAAVKDALSKAVPVTHVGTGQGKVEKLASNRRVVREDGRVTFGRGSRSGGDAFMSAAPEGQIDPFVKTISFWNEKTPIAALSVYSIHPMSTYGEGLISADFVGLARRLRQHDLPDVMQIYASGCSGDTTAGKYNDGSDAARHKMTQRLYQGMKQAWETSKTTPLTKMQFRSTPLRLEFYEHGNLEPAKLQATLNDAERRAEDRILAAMGLSSHQRVAADQPIDFPCVDFGAAQLLLFPGESFVGYQLMAQQMRADSFVVSMGYGECWTGYVPLNSSFGDGFHDSWLWVPPGSENRMQQAIQKVLLP</sequence>
<evidence type="ECO:0000313" key="2">
    <source>
        <dbReference type="Proteomes" id="UP000187735"/>
    </source>
</evidence>
<dbReference type="RefSeq" id="WP_158521173.1">
    <property type="nucleotide sequence ID" value="NZ_CP017641.1"/>
</dbReference>
<keyword evidence="2" id="KW-1185">Reference proteome</keyword>
<evidence type="ECO:0000313" key="1">
    <source>
        <dbReference type="EMBL" id="APZ96152.1"/>
    </source>
</evidence>
<gene>
    <name evidence="1" type="ORF">Fuma_05820</name>
</gene>